<dbReference type="GO" id="GO:0006629">
    <property type="term" value="P:lipid metabolic process"/>
    <property type="evidence" value="ECO:0007669"/>
    <property type="project" value="InterPro"/>
</dbReference>
<keyword evidence="2" id="KW-1185">Reference proteome</keyword>
<proteinExistence type="predicted"/>
<evidence type="ECO:0000313" key="3">
    <source>
        <dbReference type="WBParaSite" id="GPUH_0002053901-mRNA-1"/>
    </source>
</evidence>
<reference evidence="3" key="1">
    <citation type="submission" date="2016-06" db="UniProtKB">
        <authorList>
            <consortium name="WormBaseParasite"/>
        </authorList>
    </citation>
    <scope>IDENTIFICATION</scope>
</reference>
<evidence type="ECO:0000313" key="2">
    <source>
        <dbReference type="Proteomes" id="UP000271098"/>
    </source>
</evidence>
<accession>A0A183EHS3</accession>
<dbReference type="InterPro" id="IPR029058">
    <property type="entry name" value="AB_hydrolase_fold"/>
</dbReference>
<dbReference type="Gene3D" id="3.40.50.1820">
    <property type="entry name" value="alpha/beta hydrolase"/>
    <property type="match status" value="1"/>
</dbReference>
<protein>
    <submittedName>
        <fullName evidence="3">Group XV phospholipase A2</fullName>
    </submittedName>
</protein>
<dbReference type="Proteomes" id="UP000271098">
    <property type="component" value="Unassembled WGS sequence"/>
</dbReference>
<dbReference type="AlphaFoldDB" id="A0A183EHS3"/>
<dbReference type="EMBL" id="UYRT01090588">
    <property type="protein sequence ID" value="VDN36215.1"/>
    <property type="molecule type" value="Genomic_DNA"/>
</dbReference>
<dbReference type="OrthoDB" id="190846at2759"/>
<dbReference type="InterPro" id="IPR003386">
    <property type="entry name" value="LACT/PDAT_acylTrfase"/>
</dbReference>
<gene>
    <name evidence="1" type="ORF">GPUH_LOCUS20514</name>
</gene>
<name>A0A183EHS3_9BILA</name>
<organism evidence="3">
    <name type="scientific">Gongylonema pulchrum</name>
    <dbReference type="NCBI Taxonomy" id="637853"/>
    <lineage>
        <taxon>Eukaryota</taxon>
        <taxon>Metazoa</taxon>
        <taxon>Ecdysozoa</taxon>
        <taxon>Nematoda</taxon>
        <taxon>Chromadorea</taxon>
        <taxon>Rhabditida</taxon>
        <taxon>Spirurina</taxon>
        <taxon>Spiruromorpha</taxon>
        <taxon>Spiruroidea</taxon>
        <taxon>Gongylonematidae</taxon>
        <taxon>Gongylonema</taxon>
    </lineage>
</organism>
<dbReference type="PANTHER" id="PTHR11440">
    <property type="entry name" value="LECITHIN-CHOLESTEROL ACYLTRANSFERASE-RELATED"/>
    <property type="match status" value="1"/>
</dbReference>
<evidence type="ECO:0000313" key="1">
    <source>
        <dbReference type="EMBL" id="VDN36215.1"/>
    </source>
</evidence>
<sequence>MGNPVMLYFYNNIVSQAWKDKFIHSHVSVAGAWGGALQIVRLFASGEHLGYNMNHYRILLPPSTLRDMQRSFTSSAFLFPSYNVWNDSEVGPLLLLHPKYSVLAAVGDKNYTLKNVEEFFNDIRYEVGFSQYQNTAHLLGKFSAPKVEVRYVFISALYVVEKRTI</sequence>
<dbReference type="GO" id="GO:0008374">
    <property type="term" value="F:O-acyltransferase activity"/>
    <property type="evidence" value="ECO:0007669"/>
    <property type="project" value="InterPro"/>
</dbReference>
<reference evidence="1 2" key="2">
    <citation type="submission" date="2018-11" db="EMBL/GenBank/DDBJ databases">
        <authorList>
            <consortium name="Pathogen Informatics"/>
        </authorList>
    </citation>
    <scope>NUCLEOTIDE SEQUENCE [LARGE SCALE GENOMIC DNA]</scope>
</reference>
<dbReference type="WBParaSite" id="GPUH_0002053901-mRNA-1">
    <property type="protein sequence ID" value="GPUH_0002053901-mRNA-1"/>
    <property type="gene ID" value="GPUH_0002053901"/>
</dbReference>
<dbReference type="Pfam" id="PF02450">
    <property type="entry name" value="LCAT"/>
    <property type="match status" value="1"/>
</dbReference>